<feature type="compositionally biased region" description="Low complexity" evidence="1">
    <location>
        <begin position="105"/>
        <end position="120"/>
    </location>
</feature>
<proteinExistence type="predicted"/>
<name>A0A915KCX9_ROMCU</name>
<dbReference type="Proteomes" id="UP000887565">
    <property type="component" value="Unplaced"/>
</dbReference>
<accession>A0A915KCX9</accession>
<protein>
    <submittedName>
        <fullName evidence="3">Uncharacterized protein</fullName>
    </submittedName>
</protein>
<feature type="region of interest" description="Disordered" evidence="1">
    <location>
        <begin position="105"/>
        <end position="140"/>
    </location>
</feature>
<evidence type="ECO:0000313" key="2">
    <source>
        <dbReference type="Proteomes" id="UP000887565"/>
    </source>
</evidence>
<sequence length="157" mass="15699">MAFLIERNSFKLFCCRNQLKVLNTYQNMALVSHQRCNVLNGGGASSANGLVNGGGAANGLAPNAALINGANGLLNNALLNGANGKLLNGAAGLISSSSGSCNSSTSSSGANSADSNNSLLMPKHSYQNGGGGGNAVSAQLNAQPDRPIGYGAFGVVW</sequence>
<keyword evidence="2" id="KW-1185">Reference proteome</keyword>
<dbReference type="WBParaSite" id="nRc.2.0.1.t35769-RA">
    <property type="protein sequence ID" value="nRc.2.0.1.t35769-RA"/>
    <property type="gene ID" value="nRc.2.0.1.g35769"/>
</dbReference>
<reference evidence="3" key="1">
    <citation type="submission" date="2022-11" db="UniProtKB">
        <authorList>
            <consortium name="WormBaseParasite"/>
        </authorList>
    </citation>
    <scope>IDENTIFICATION</scope>
</reference>
<dbReference type="AlphaFoldDB" id="A0A915KCX9"/>
<evidence type="ECO:0000313" key="3">
    <source>
        <dbReference type="WBParaSite" id="nRc.2.0.1.t35769-RA"/>
    </source>
</evidence>
<organism evidence="2 3">
    <name type="scientific">Romanomermis culicivorax</name>
    <name type="common">Nematode worm</name>
    <dbReference type="NCBI Taxonomy" id="13658"/>
    <lineage>
        <taxon>Eukaryota</taxon>
        <taxon>Metazoa</taxon>
        <taxon>Ecdysozoa</taxon>
        <taxon>Nematoda</taxon>
        <taxon>Enoplea</taxon>
        <taxon>Dorylaimia</taxon>
        <taxon>Mermithida</taxon>
        <taxon>Mermithoidea</taxon>
        <taxon>Mermithidae</taxon>
        <taxon>Romanomermis</taxon>
    </lineage>
</organism>
<evidence type="ECO:0000256" key="1">
    <source>
        <dbReference type="SAM" id="MobiDB-lite"/>
    </source>
</evidence>